<comment type="caution">
    <text evidence="1">The sequence shown here is derived from an EMBL/GenBank/DDBJ whole genome shotgun (WGS) entry which is preliminary data.</text>
</comment>
<sequence>MMLLGESMVLNLLSSGLIAMTQRSNYSSHISHSFFNKTL</sequence>
<protein>
    <submittedName>
        <fullName evidence="1">Uncharacterized protein</fullName>
    </submittedName>
</protein>
<reference evidence="1 2" key="1">
    <citation type="journal article" date="2017" name="Antonie Van Leeuwenhoek">
        <title>Rhizobium rhizosphaerae sp. nov., a novel species isolated from rice rhizosphere.</title>
        <authorList>
            <person name="Zhao J.J."/>
            <person name="Zhang J."/>
            <person name="Zhang R.J."/>
            <person name="Zhang C.W."/>
            <person name="Yin H.Q."/>
            <person name="Zhang X.X."/>
        </authorList>
    </citation>
    <scope>NUCLEOTIDE SEQUENCE [LARGE SCALE GENOMIC DNA]</scope>
    <source>
        <strain evidence="1 2">S18K6</strain>
    </source>
</reference>
<accession>A0AAV3UWS2</accession>
<evidence type="ECO:0000313" key="2">
    <source>
        <dbReference type="Proteomes" id="UP000006320"/>
    </source>
</evidence>
<proteinExistence type="predicted"/>
<name>A0AAV3UWS2_9ALTE</name>
<organism evidence="1 2">
    <name type="scientific">Paraglaciecola chathamensis S18K6</name>
    <dbReference type="NCBI Taxonomy" id="1127672"/>
    <lineage>
        <taxon>Bacteria</taxon>
        <taxon>Pseudomonadati</taxon>
        <taxon>Pseudomonadota</taxon>
        <taxon>Gammaproteobacteria</taxon>
        <taxon>Alteromonadales</taxon>
        <taxon>Alteromonadaceae</taxon>
        <taxon>Paraglaciecola</taxon>
    </lineage>
</organism>
<dbReference type="EMBL" id="BAEM01000022">
    <property type="protein sequence ID" value="GAC09333.1"/>
    <property type="molecule type" value="Genomic_DNA"/>
</dbReference>
<dbReference type="AlphaFoldDB" id="A0AAV3UWS2"/>
<evidence type="ECO:0000313" key="1">
    <source>
        <dbReference type="EMBL" id="GAC09333.1"/>
    </source>
</evidence>
<dbReference type="Proteomes" id="UP000006320">
    <property type="component" value="Unassembled WGS sequence"/>
</dbReference>
<gene>
    <name evidence="1" type="ORF">GCHA_1374</name>
</gene>